<dbReference type="InterPro" id="IPR002525">
    <property type="entry name" value="Transp_IS110-like_N"/>
</dbReference>
<name>A0A7C9HJT2_9RHOB</name>
<evidence type="ECO:0000313" key="4">
    <source>
        <dbReference type="EMBL" id="MTJ03288.1"/>
    </source>
</evidence>
<dbReference type="NCBIfam" id="NF033542">
    <property type="entry name" value="transpos_IS110"/>
    <property type="match status" value="1"/>
</dbReference>
<feature type="domain" description="Transposase IS116/IS110/IS902 C-terminal" evidence="3">
    <location>
        <begin position="192"/>
        <end position="274"/>
    </location>
</feature>
<dbReference type="GO" id="GO:0003677">
    <property type="term" value="F:DNA binding"/>
    <property type="evidence" value="ECO:0007669"/>
    <property type="project" value="InterPro"/>
</dbReference>
<protein>
    <submittedName>
        <fullName evidence="4">IS110 family transposase</fullName>
    </submittedName>
</protein>
<feature type="domain" description="Transposase IS110-like N-terminal" evidence="2">
    <location>
        <begin position="9"/>
        <end position="149"/>
    </location>
</feature>
<dbReference type="PANTHER" id="PTHR33055">
    <property type="entry name" value="TRANSPOSASE FOR INSERTION SEQUENCE ELEMENT IS1111A"/>
    <property type="match status" value="1"/>
</dbReference>
<accession>A0A7C9HJT2</accession>
<dbReference type="GO" id="GO:0006313">
    <property type="term" value="P:DNA transposition"/>
    <property type="evidence" value="ECO:0007669"/>
    <property type="project" value="InterPro"/>
</dbReference>
<proteinExistence type="predicted"/>
<sequence length="314" mass="35093">MTKMTHDSIGIDISKRHFDAHRLTTGIHRRFDNTAAGFRAFGRWLGTGDPGLVVFEPTGPYHRDFEAAFTGRLPLVKVNPLQARRFAQSQGTRAKTDAVDAHMLARMGRALELAPDRPAEEIQIVLRDLRVARSGLVRDRTALMNRLAAARLPLVRRLAKARLAQVERQIAALDAEIDARLDACPKRRRAVQILTSIPGIGRITARSILAECPEIGTLRHKQIAALAGLAPMTRQSGTWRGKARIEGGRRHLREALFMPALVAMKKNPDLSAKYDRLREAGKPHKVALTALMRKLVQLANTLIREDRTWHPKPD</sequence>
<dbReference type="Pfam" id="PF01548">
    <property type="entry name" value="DEDD_Tnp_IS110"/>
    <property type="match status" value="1"/>
</dbReference>
<gene>
    <name evidence="4" type="ORF">FH759_01160</name>
</gene>
<evidence type="ECO:0000259" key="3">
    <source>
        <dbReference type="Pfam" id="PF02371"/>
    </source>
</evidence>
<dbReference type="InterPro" id="IPR047650">
    <property type="entry name" value="Transpos_IS110"/>
</dbReference>
<comment type="caution">
    <text evidence="4">The sequence shown here is derived from an EMBL/GenBank/DDBJ whole genome shotgun (WGS) entry which is preliminary data.</text>
</comment>
<feature type="coiled-coil region" evidence="1">
    <location>
        <begin position="156"/>
        <end position="183"/>
    </location>
</feature>
<keyword evidence="1" id="KW-0175">Coiled coil</keyword>
<organism evidence="4 5">
    <name type="scientific">Sediminimonas qiaohouensis</name>
    <dbReference type="NCBI Taxonomy" id="552061"/>
    <lineage>
        <taxon>Bacteria</taxon>
        <taxon>Pseudomonadati</taxon>
        <taxon>Pseudomonadota</taxon>
        <taxon>Alphaproteobacteria</taxon>
        <taxon>Rhodobacterales</taxon>
        <taxon>Roseobacteraceae</taxon>
        <taxon>Sediminimonas</taxon>
    </lineage>
</organism>
<dbReference type="InterPro" id="IPR003346">
    <property type="entry name" value="Transposase_20"/>
</dbReference>
<evidence type="ECO:0000313" key="5">
    <source>
        <dbReference type="Proteomes" id="UP000483078"/>
    </source>
</evidence>
<dbReference type="GO" id="GO:0004803">
    <property type="term" value="F:transposase activity"/>
    <property type="evidence" value="ECO:0007669"/>
    <property type="project" value="InterPro"/>
</dbReference>
<dbReference type="AlphaFoldDB" id="A0A7C9HJT2"/>
<reference evidence="4 5" key="1">
    <citation type="submission" date="2019-06" db="EMBL/GenBank/DDBJ databases">
        <title>Enrichment of Autotrophic Halophilic Microorganisms from Red Sea Brine Pool Using Microbial Electrosynthesis System.</title>
        <authorList>
            <person name="Alqahtani M.F."/>
            <person name="Bajracharya S."/>
            <person name="Katuri K.P."/>
            <person name="Ali M."/>
            <person name="Saikaly P.E."/>
        </authorList>
    </citation>
    <scope>NUCLEOTIDE SEQUENCE [LARGE SCALE GENOMIC DNA]</scope>
    <source>
        <strain evidence="4">MES6</strain>
    </source>
</reference>
<evidence type="ECO:0000259" key="2">
    <source>
        <dbReference type="Pfam" id="PF01548"/>
    </source>
</evidence>
<evidence type="ECO:0000256" key="1">
    <source>
        <dbReference type="SAM" id="Coils"/>
    </source>
</evidence>
<dbReference type="Proteomes" id="UP000483078">
    <property type="component" value="Unassembled WGS sequence"/>
</dbReference>
<dbReference type="PANTHER" id="PTHR33055:SF13">
    <property type="entry name" value="TRANSPOSASE"/>
    <property type="match status" value="1"/>
</dbReference>
<dbReference type="Pfam" id="PF02371">
    <property type="entry name" value="Transposase_20"/>
    <property type="match status" value="1"/>
</dbReference>
<dbReference type="EMBL" id="VENJ01000002">
    <property type="protein sequence ID" value="MTJ03288.1"/>
    <property type="molecule type" value="Genomic_DNA"/>
</dbReference>